<dbReference type="GO" id="GO:0034515">
    <property type="term" value="C:proteasome storage granule"/>
    <property type="evidence" value="ECO:0007669"/>
    <property type="project" value="TreeGrafter"/>
</dbReference>
<dbReference type="AlphaFoldDB" id="A0A1B6JD15"/>
<gene>
    <name evidence="4" type="ORF">g.21771</name>
    <name evidence="5" type="ORF">g.21775</name>
</gene>
<evidence type="ECO:0000313" key="5">
    <source>
        <dbReference type="EMBL" id="JAS97120.1"/>
    </source>
</evidence>
<feature type="region of interest" description="Disordered" evidence="2">
    <location>
        <begin position="1"/>
        <end position="34"/>
    </location>
</feature>
<dbReference type="PANTHER" id="PTHR10943:SF2">
    <property type="entry name" value="26S PROTEASOME NON-ATPASE REGULATORY SUBUNIT 1"/>
    <property type="match status" value="1"/>
</dbReference>
<accession>A0A1B6JD15</accession>
<name>A0A1B6JD15_9HEMI</name>
<feature type="region of interest" description="Disordered" evidence="2">
    <location>
        <begin position="77"/>
        <end position="111"/>
    </location>
</feature>
<dbReference type="InterPro" id="IPR040623">
    <property type="entry name" value="RPN2_C"/>
</dbReference>
<dbReference type="EMBL" id="GECU01010586">
    <property type="protein sequence ID" value="JAS97120.1"/>
    <property type="molecule type" value="Transcribed_RNA"/>
</dbReference>
<protein>
    <recommendedName>
        <fullName evidence="3">26S proteasome regulatory subunit RPN2 C-terminal domain-containing protein</fullName>
    </recommendedName>
</protein>
<dbReference type="PANTHER" id="PTHR10943">
    <property type="entry name" value="26S PROTEASOME NON-ATPASE REGULATORY SUBUNIT"/>
    <property type="match status" value="1"/>
</dbReference>
<feature type="compositionally biased region" description="Basic and acidic residues" evidence="2">
    <location>
        <begin position="8"/>
        <end position="31"/>
    </location>
</feature>
<evidence type="ECO:0000259" key="3">
    <source>
        <dbReference type="Pfam" id="PF18004"/>
    </source>
</evidence>
<organism evidence="5">
    <name type="scientific">Homalodisca liturata</name>
    <dbReference type="NCBI Taxonomy" id="320908"/>
    <lineage>
        <taxon>Eukaryota</taxon>
        <taxon>Metazoa</taxon>
        <taxon>Ecdysozoa</taxon>
        <taxon>Arthropoda</taxon>
        <taxon>Hexapoda</taxon>
        <taxon>Insecta</taxon>
        <taxon>Pterygota</taxon>
        <taxon>Neoptera</taxon>
        <taxon>Paraneoptera</taxon>
        <taxon>Hemiptera</taxon>
        <taxon>Auchenorrhyncha</taxon>
        <taxon>Membracoidea</taxon>
        <taxon>Cicadellidae</taxon>
        <taxon>Cicadellinae</taxon>
        <taxon>Proconiini</taxon>
        <taxon>Homalodisca</taxon>
    </lineage>
</organism>
<keyword evidence="1" id="KW-0677">Repeat</keyword>
<reference evidence="5" key="1">
    <citation type="submission" date="2015-11" db="EMBL/GenBank/DDBJ databases">
        <title>De novo transcriptome assembly of four potential Pierce s Disease insect vectors from Arizona vineyards.</title>
        <authorList>
            <person name="Tassone E.E."/>
        </authorList>
    </citation>
    <scope>NUCLEOTIDE SEQUENCE</scope>
</reference>
<feature type="compositionally biased region" description="Acidic residues" evidence="2">
    <location>
        <begin position="97"/>
        <end position="111"/>
    </location>
</feature>
<dbReference type="Pfam" id="PF18004">
    <property type="entry name" value="RPN2_C"/>
    <property type="match status" value="1"/>
</dbReference>
<sequence length="111" mass="12691">MEVDEVKEDEKDKEKKEKEEKEKKEEKKPEPPFEILQNPARVMKSQLKVISLVEGSAYQPLKDITIGGIVMVRHTKGGSEEQLVEPVAAFGPKPDEEKEPEPPEPFEYTED</sequence>
<evidence type="ECO:0000256" key="1">
    <source>
        <dbReference type="ARBA" id="ARBA00022737"/>
    </source>
</evidence>
<dbReference type="GO" id="GO:0008540">
    <property type="term" value="C:proteasome regulatory particle, base subcomplex"/>
    <property type="evidence" value="ECO:0007669"/>
    <property type="project" value="TreeGrafter"/>
</dbReference>
<dbReference type="GO" id="GO:0005634">
    <property type="term" value="C:nucleus"/>
    <property type="evidence" value="ECO:0007669"/>
    <property type="project" value="TreeGrafter"/>
</dbReference>
<proteinExistence type="predicted"/>
<evidence type="ECO:0000313" key="4">
    <source>
        <dbReference type="EMBL" id="JAS83050.1"/>
    </source>
</evidence>
<dbReference type="EMBL" id="GECU01024656">
    <property type="protein sequence ID" value="JAS83050.1"/>
    <property type="molecule type" value="Transcribed_RNA"/>
</dbReference>
<evidence type="ECO:0000256" key="2">
    <source>
        <dbReference type="SAM" id="MobiDB-lite"/>
    </source>
</evidence>
<feature type="domain" description="26S proteasome regulatory subunit RPN2 C-terminal" evidence="3">
    <location>
        <begin position="1"/>
        <end position="84"/>
    </location>
</feature>
<dbReference type="GO" id="GO:0043161">
    <property type="term" value="P:proteasome-mediated ubiquitin-dependent protein catabolic process"/>
    <property type="evidence" value="ECO:0007669"/>
    <property type="project" value="TreeGrafter"/>
</dbReference>